<keyword evidence="1" id="KW-0732">Signal</keyword>
<organism evidence="2 3">
    <name type="scientific">Arthrobotrys musiformis</name>
    <dbReference type="NCBI Taxonomy" id="47236"/>
    <lineage>
        <taxon>Eukaryota</taxon>
        <taxon>Fungi</taxon>
        <taxon>Dikarya</taxon>
        <taxon>Ascomycota</taxon>
        <taxon>Pezizomycotina</taxon>
        <taxon>Orbiliomycetes</taxon>
        <taxon>Orbiliales</taxon>
        <taxon>Orbiliaceae</taxon>
        <taxon>Arthrobotrys</taxon>
    </lineage>
</organism>
<feature type="chain" id="PRO_5043967758" evidence="1">
    <location>
        <begin position="23"/>
        <end position="122"/>
    </location>
</feature>
<dbReference type="Proteomes" id="UP001370758">
    <property type="component" value="Unassembled WGS sequence"/>
</dbReference>
<reference evidence="2 3" key="1">
    <citation type="submission" date="2023-08" db="EMBL/GenBank/DDBJ databases">
        <authorList>
            <person name="Palmer J.M."/>
        </authorList>
    </citation>
    <scope>NUCLEOTIDE SEQUENCE [LARGE SCALE GENOMIC DNA]</scope>
    <source>
        <strain evidence="2 3">TWF481</strain>
    </source>
</reference>
<dbReference type="EMBL" id="JAVHJL010000009">
    <property type="protein sequence ID" value="KAK6497464.1"/>
    <property type="molecule type" value="Genomic_DNA"/>
</dbReference>
<keyword evidence="3" id="KW-1185">Reference proteome</keyword>
<sequence>MVSVSIFYIIAGLSVYSSQVFAAPLREWPHAAALANSNTLPVLPKQPHQQTKRAAAGGILYTVNAKGIVKMATKFVGTVIPFVTPDFFWVNVGELPSGPDALVNPGFAIVDSPENLNEDARP</sequence>
<name>A0AAV9VVI3_9PEZI</name>
<evidence type="ECO:0000256" key="1">
    <source>
        <dbReference type="SAM" id="SignalP"/>
    </source>
</evidence>
<protein>
    <submittedName>
        <fullName evidence="2">Uncharacterized protein</fullName>
    </submittedName>
</protein>
<accession>A0AAV9VVI3</accession>
<gene>
    <name evidence="2" type="ORF">TWF481_011872</name>
</gene>
<dbReference type="AlphaFoldDB" id="A0AAV9VVI3"/>
<evidence type="ECO:0000313" key="3">
    <source>
        <dbReference type="Proteomes" id="UP001370758"/>
    </source>
</evidence>
<proteinExistence type="predicted"/>
<feature type="signal peptide" evidence="1">
    <location>
        <begin position="1"/>
        <end position="22"/>
    </location>
</feature>
<evidence type="ECO:0000313" key="2">
    <source>
        <dbReference type="EMBL" id="KAK6497464.1"/>
    </source>
</evidence>
<comment type="caution">
    <text evidence="2">The sequence shown here is derived from an EMBL/GenBank/DDBJ whole genome shotgun (WGS) entry which is preliminary data.</text>
</comment>